<reference evidence="2 3" key="1">
    <citation type="submission" date="2016-10" db="EMBL/GenBank/DDBJ databases">
        <authorList>
            <person name="de Groot N.N."/>
        </authorList>
    </citation>
    <scope>NUCLEOTIDE SEQUENCE [LARGE SCALE GENOMIC DNA]</scope>
    <source>
        <strain evidence="2">1</strain>
    </source>
</reference>
<dbReference type="Proteomes" id="UP000198729">
    <property type="component" value="Unassembled WGS sequence"/>
</dbReference>
<protein>
    <recommendedName>
        <fullName evidence="4">Methanethiol oxidase</fullName>
    </recommendedName>
</protein>
<dbReference type="EMBL" id="FMWO01000060">
    <property type="protein sequence ID" value="SCZ86290.1"/>
    <property type="molecule type" value="Genomic_DNA"/>
</dbReference>
<dbReference type="STRING" id="51642.NSMM_510008"/>
<dbReference type="AlphaFoldDB" id="A0A1G5SHD9"/>
<dbReference type="Gene3D" id="2.130.10.10">
    <property type="entry name" value="YVTN repeat-like/Quinoprotein amine dehydrogenase"/>
    <property type="match status" value="1"/>
</dbReference>
<organism evidence="2 3">
    <name type="scientific">Nitrosomonas mobilis</name>
    <dbReference type="NCBI Taxonomy" id="51642"/>
    <lineage>
        <taxon>Bacteria</taxon>
        <taxon>Pseudomonadati</taxon>
        <taxon>Pseudomonadota</taxon>
        <taxon>Betaproteobacteria</taxon>
        <taxon>Nitrosomonadales</taxon>
        <taxon>Nitrosomonadaceae</taxon>
        <taxon>Nitrosomonas</taxon>
    </lineage>
</organism>
<name>A0A1G5SHD9_9PROT</name>
<accession>A0A1G5SHD9</accession>
<dbReference type="InterPro" id="IPR015943">
    <property type="entry name" value="WD40/YVTN_repeat-like_dom_sf"/>
</dbReference>
<feature type="signal peptide" evidence="1">
    <location>
        <begin position="1"/>
        <end position="25"/>
    </location>
</feature>
<gene>
    <name evidence="2" type="ORF">NSMM_510008</name>
</gene>
<keyword evidence="1" id="KW-0732">Signal</keyword>
<sequence>MYKSDYNIILSLICLLLMLGNPAFAVELQDELQDEYFENEDQGQYQDALHHDFPRPILTAIDYHTRNIYLINYEKDKVVIIDPITIEGWPGDLPLQHAMIMPGGNRLYVTTDNTDDHPGYIAALKIKNIKWKKGIAKLVLEKLLVVEMSGTPAELPFVESVNDAQATPDWLLRSSAQTHGPTILPHSNFVYFTEWTSDKIRVINRRTNEFAEVDPIVIPGYTEQTHGIMFNKSGTIGLGSGYFFDNSVIDRYKVNKRNGKLKAIDQIMLGTEEEHAAFSHYVFWLDERYALTASMQFDKTSLTPSATNAIIPPSVWLIDAWEGTATKIINYTDHADGAGVFRSATDIAVVGNKLYIAEEDTIDHTFGDDGYVSIFDISDRYNPIFIKRLKPGAGLPNGFAVAHTLSPTPDNRYVLMASWVSGYIIKIDTMTDTVVKTFGPNDGLVMPHGLFVAGSIR</sequence>
<evidence type="ECO:0000313" key="3">
    <source>
        <dbReference type="Proteomes" id="UP000198729"/>
    </source>
</evidence>
<evidence type="ECO:0008006" key="4">
    <source>
        <dbReference type="Google" id="ProtNLM"/>
    </source>
</evidence>
<dbReference type="SUPFAM" id="SSF75011">
    <property type="entry name" value="3-carboxy-cis,cis-mucoante lactonizing enzyme"/>
    <property type="match status" value="1"/>
</dbReference>
<dbReference type="OrthoDB" id="5752805at2"/>
<evidence type="ECO:0000313" key="2">
    <source>
        <dbReference type="EMBL" id="SCZ86290.1"/>
    </source>
</evidence>
<keyword evidence="3" id="KW-1185">Reference proteome</keyword>
<feature type="chain" id="PRO_5011562586" description="Methanethiol oxidase" evidence="1">
    <location>
        <begin position="26"/>
        <end position="457"/>
    </location>
</feature>
<evidence type="ECO:0000256" key="1">
    <source>
        <dbReference type="SAM" id="SignalP"/>
    </source>
</evidence>
<proteinExistence type="predicted"/>